<dbReference type="PANTHER" id="PTHR45814">
    <property type="entry name" value="HISTONE-LYSINE N-METHYLTRANSFERASE SETD1"/>
    <property type="match status" value="1"/>
</dbReference>
<evidence type="ECO:0000256" key="18">
    <source>
        <dbReference type="SAM" id="MobiDB-lite"/>
    </source>
</evidence>
<dbReference type="Pfam" id="PF11764">
    <property type="entry name" value="N-SET"/>
    <property type="match status" value="1"/>
</dbReference>
<evidence type="ECO:0000256" key="15">
    <source>
        <dbReference type="ARBA" id="ARBA00049129"/>
    </source>
</evidence>
<evidence type="ECO:0000313" key="22">
    <source>
        <dbReference type="EMBL" id="KAF2255243.1"/>
    </source>
</evidence>
<keyword evidence="10 16" id="KW-0539">Nucleus</keyword>
<dbReference type="PIRSF" id="PIRSF037104">
    <property type="entry name" value="Histone_H3-K4_mtfrase_Set1_fun"/>
    <property type="match status" value="1"/>
</dbReference>
<evidence type="ECO:0000256" key="5">
    <source>
        <dbReference type="ARBA" id="ARBA00022454"/>
    </source>
</evidence>
<dbReference type="RefSeq" id="XP_033690247.1">
    <property type="nucleotide sequence ID" value="XM_033823145.1"/>
</dbReference>
<comment type="subunit">
    <text evidence="16">Component of the COMPASS (Set1C) complex.</text>
</comment>
<evidence type="ECO:0000313" key="23">
    <source>
        <dbReference type="Proteomes" id="UP000800094"/>
    </source>
</evidence>
<dbReference type="InterPro" id="IPR024636">
    <property type="entry name" value="SET_assoc"/>
</dbReference>
<dbReference type="Pfam" id="PF11767">
    <property type="entry name" value="SET_assoc"/>
    <property type="match status" value="1"/>
</dbReference>
<keyword evidence="7 16" id="KW-0808">Transferase</keyword>
<comment type="catalytic activity">
    <reaction evidence="13 16">
        <text>L-lysyl(4)-[histone H3] + 3 S-adenosyl-L-methionine = N(6),N(6),N(6)-trimethyl-L-lysyl(4)-[histone H3] + 3 S-adenosyl-L-homocysteine + 3 H(+)</text>
        <dbReference type="Rhea" id="RHEA:60260"/>
        <dbReference type="Rhea" id="RHEA-COMP:15537"/>
        <dbReference type="Rhea" id="RHEA-COMP:15547"/>
        <dbReference type="ChEBI" id="CHEBI:15378"/>
        <dbReference type="ChEBI" id="CHEBI:29969"/>
        <dbReference type="ChEBI" id="CHEBI:57856"/>
        <dbReference type="ChEBI" id="CHEBI:59789"/>
        <dbReference type="ChEBI" id="CHEBI:61961"/>
        <dbReference type="EC" id="2.1.1.354"/>
    </reaction>
</comment>
<dbReference type="Gene3D" id="2.170.270.10">
    <property type="entry name" value="SET domain"/>
    <property type="match status" value="1"/>
</dbReference>
<protein>
    <recommendedName>
        <fullName evidence="4 16">Histone-lysine N-methyltransferase, H3 lysine-4 specific</fullName>
        <ecNumber evidence="3 16">2.1.1.354</ecNumber>
    </recommendedName>
</protein>
<dbReference type="InterPro" id="IPR012677">
    <property type="entry name" value="Nucleotide-bd_a/b_plait_sf"/>
</dbReference>
<comment type="catalytic activity">
    <reaction evidence="14">
        <text>N(6)-methyl-L-lysyl(4)-[histone H3] + S-adenosyl-L-methionine = N(6),N(6)-dimethyl-L-lysyl(4)-[histone H3] + S-adenosyl-L-homocysteine + H(+)</text>
        <dbReference type="Rhea" id="RHEA:60268"/>
        <dbReference type="Rhea" id="RHEA-COMP:15540"/>
        <dbReference type="Rhea" id="RHEA-COMP:15543"/>
        <dbReference type="ChEBI" id="CHEBI:15378"/>
        <dbReference type="ChEBI" id="CHEBI:57856"/>
        <dbReference type="ChEBI" id="CHEBI:59789"/>
        <dbReference type="ChEBI" id="CHEBI:61929"/>
        <dbReference type="ChEBI" id="CHEBI:61976"/>
    </reaction>
</comment>
<dbReference type="Gene3D" id="3.30.70.330">
    <property type="match status" value="1"/>
</dbReference>
<feature type="region of interest" description="Disordered" evidence="18">
    <location>
        <begin position="98"/>
        <end position="123"/>
    </location>
</feature>
<dbReference type="InterPro" id="IPR000504">
    <property type="entry name" value="RRM_dom"/>
</dbReference>
<dbReference type="Pfam" id="PF00856">
    <property type="entry name" value="SET"/>
    <property type="match status" value="1"/>
</dbReference>
<dbReference type="InterPro" id="IPR035979">
    <property type="entry name" value="RBD_domain_sf"/>
</dbReference>
<comment type="subunit">
    <text evidence="12">Component of the Set1C/COMPASS complex.</text>
</comment>
<keyword evidence="8 16" id="KW-0949">S-adenosyl-L-methionine</keyword>
<keyword evidence="9 16" id="KW-0156">Chromatin regulator</keyword>
<dbReference type="GO" id="GO:0140999">
    <property type="term" value="F:histone H3K4 trimethyltransferase activity"/>
    <property type="evidence" value="ECO:0007669"/>
    <property type="project" value="UniProtKB-EC"/>
</dbReference>
<feature type="region of interest" description="Disordered" evidence="18">
    <location>
        <begin position="431"/>
        <end position="452"/>
    </location>
</feature>
<feature type="region of interest" description="Disordered" evidence="18">
    <location>
        <begin position="1"/>
        <end position="85"/>
    </location>
</feature>
<dbReference type="PROSITE" id="PS50102">
    <property type="entry name" value="RRM"/>
    <property type="match status" value="1"/>
</dbReference>
<dbReference type="AlphaFoldDB" id="A0A6A6J1C7"/>
<evidence type="ECO:0000256" key="3">
    <source>
        <dbReference type="ARBA" id="ARBA00012182"/>
    </source>
</evidence>
<evidence type="ECO:0000259" key="21">
    <source>
        <dbReference type="PROSITE" id="PS50868"/>
    </source>
</evidence>
<dbReference type="InterPro" id="IPR044570">
    <property type="entry name" value="Set1-like"/>
</dbReference>
<reference evidence="22" key="1">
    <citation type="journal article" date="2020" name="Stud. Mycol.">
        <title>101 Dothideomycetes genomes: a test case for predicting lifestyles and emergence of pathogens.</title>
        <authorList>
            <person name="Haridas S."/>
            <person name="Albert R."/>
            <person name="Binder M."/>
            <person name="Bloem J."/>
            <person name="Labutti K."/>
            <person name="Salamov A."/>
            <person name="Andreopoulos B."/>
            <person name="Baker S."/>
            <person name="Barry K."/>
            <person name="Bills G."/>
            <person name="Bluhm B."/>
            <person name="Cannon C."/>
            <person name="Castanera R."/>
            <person name="Culley D."/>
            <person name="Daum C."/>
            <person name="Ezra D."/>
            <person name="Gonzalez J."/>
            <person name="Henrissat B."/>
            <person name="Kuo A."/>
            <person name="Liang C."/>
            <person name="Lipzen A."/>
            <person name="Lutzoni F."/>
            <person name="Magnuson J."/>
            <person name="Mondo S."/>
            <person name="Nolan M."/>
            <person name="Ohm R."/>
            <person name="Pangilinan J."/>
            <person name="Park H.-J."/>
            <person name="Ramirez L."/>
            <person name="Alfaro M."/>
            <person name="Sun H."/>
            <person name="Tritt A."/>
            <person name="Yoshinaga Y."/>
            <person name="Zwiers L.-H."/>
            <person name="Turgeon B."/>
            <person name="Goodwin S."/>
            <person name="Spatafora J."/>
            <person name="Crous P."/>
            <person name="Grigoriev I."/>
        </authorList>
    </citation>
    <scope>NUCLEOTIDE SEQUENCE</scope>
    <source>
        <strain evidence="22">CBS 122368</strain>
    </source>
</reference>
<dbReference type="SUPFAM" id="SSF54928">
    <property type="entry name" value="RNA-binding domain, RBD"/>
    <property type="match status" value="1"/>
</dbReference>
<dbReference type="GeneID" id="54576475"/>
<evidence type="ECO:0000256" key="12">
    <source>
        <dbReference type="ARBA" id="ARBA00044515"/>
    </source>
</evidence>
<keyword evidence="23" id="KW-1185">Reference proteome</keyword>
<feature type="compositionally biased region" description="Basic and acidic residues" evidence="18">
    <location>
        <begin position="616"/>
        <end position="640"/>
    </location>
</feature>
<dbReference type="PROSITE" id="PS50280">
    <property type="entry name" value="SET"/>
    <property type="match status" value="1"/>
</dbReference>
<dbReference type="PANTHER" id="PTHR45814:SF2">
    <property type="entry name" value="HISTONE-LYSINE N-METHYLTRANSFERASE SETD1"/>
    <property type="match status" value="1"/>
</dbReference>
<feature type="domain" description="Post-SET" evidence="21">
    <location>
        <begin position="1160"/>
        <end position="1176"/>
    </location>
</feature>
<dbReference type="SMART" id="SM01291">
    <property type="entry name" value="N-SET"/>
    <property type="match status" value="1"/>
</dbReference>
<dbReference type="SUPFAM" id="SSF82199">
    <property type="entry name" value="SET domain"/>
    <property type="match status" value="1"/>
</dbReference>
<dbReference type="InterPro" id="IPR003616">
    <property type="entry name" value="Post-SET_dom"/>
</dbReference>
<dbReference type="OrthoDB" id="308383at2759"/>
<dbReference type="SMART" id="SM00508">
    <property type="entry name" value="PostSET"/>
    <property type="match status" value="1"/>
</dbReference>
<gene>
    <name evidence="22" type="ORF">BU26DRAFT_416200</name>
</gene>
<evidence type="ECO:0000256" key="7">
    <source>
        <dbReference type="ARBA" id="ARBA00022679"/>
    </source>
</evidence>
<dbReference type="PROSITE" id="PS50868">
    <property type="entry name" value="POST_SET"/>
    <property type="match status" value="1"/>
</dbReference>
<dbReference type="PROSITE" id="PS51572">
    <property type="entry name" value="SAM_MT43_1"/>
    <property type="match status" value="1"/>
</dbReference>
<dbReference type="InterPro" id="IPR017111">
    <property type="entry name" value="Set1_fungi"/>
</dbReference>
<comment type="catalytic activity">
    <reaction evidence="15">
        <text>N(6),N(6)-dimethyl-L-lysyl(4)-[histone H3] + S-adenosyl-L-methionine = N(6),N(6),N(6)-trimethyl-L-lysyl(4)-[histone H3] + S-adenosyl-L-homocysteine + H(+)</text>
        <dbReference type="Rhea" id="RHEA:60272"/>
        <dbReference type="Rhea" id="RHEA-COMP:15537"/>
        <dbReference type="Rhea" id="RHEA-COMP:15540"/>
        <dbReference type="ChEBI" id="CHEBI:15378"/>
        <dbReference type="ChEBI" id="CHEBI:57856"/>
        <dbReference type="ChEBI" id="CHEBI:59789"/>
        <dbReference type="ChEBI" id="CHEBI:61961"/>
        <dbReference type="ChEBI" id="CHEBI:61976"/>
    </reaction>
</comment>
<evidence type="ECO:0000256" key="2">
    <source>
        <dbReference type="ARBA" id="ARBA00004286"/>
    </source>
</evidence>
<comment type="subcellular location">
    <subcellularLocation>
        <location evidence="2">Chromosome</location>
    </subcellularLocation>
    <subcellularLocation>
        <location evidence="1 16">Nucleus</location>
    </subcellularLocation>
</comment>
<dbReference type="Proteomes" id="UP000800094">
    <property type="component" value="Unassembled WGS sequence"/>
</dbReference>
<dbReference type="EC" id="2.1.1.354" evidence="3 16"/>
<evidence type="ECO:0000256" key="11">
    <source>
        <dbReference type="ARBA" id="ARBA00044492"/>
    </source>
</evidence>
<evidence type="ECO:0000256" key="10">
    <source>
        <dbReference type="ARBA" id="ARBA00023242"/>
    </source>
</evidence>
<keyword evidence="5 16" id="KW-0158">Chromosome</keyword>
<feature type="region of interest" description="Disordered" evidence="18">
    <location>
        <begin position="608"/>
        <end position="671"/>
    </location>
</feature>
<proteinExistence type="predicted"/>
<dbReference type="GO" id="GO:0003723">
    <property type="term" value="F:RNA binding"/>
    <property type="evidence" value="ECO:0007669"/>
    <property type="project" value="UniProtKB-UniRule"/>
</dbReference>
<sequence>MSYPGHNASLHALTPLTSTDSSPPGKLPSPRSANPSHETMHATTASSHSAPPGAPVKNATDTITPVHTPPEARISIWPADGKLGQRLNYDPMMDSKLDKKAKHSRGPTYKPILDKGDPSSPPDPRLAIAGYTTGNYAIKTVGPAAPKSKLRVAPYVAKPYSFDPRISCGPGPATQVVVTGFDPLTADSQIRAFFTAYGEVESVRNQVHPENGSPLGICLVKFRDTPASRGVAAVKASTSAKRAEREGTNQRLGLQTVKVHLDREGRRCSKLVAMSVAQSRKEEEKLRAKLAAKSATPTTPGTFDLPANVPKGPSGKGAPPPIPRAVLSKKVQLSYLIEKDPIKPKMKRKPYLFIAHQYVPVLSTTIEHLKKRLKTYYWKEVRCDQTGYFVVFEESKRGEDETVRCYKDCHMAALFTYVMNMECNQFGDPDYERSPSPERMMAQKQQQDEEERIAREEAEDLEYEKKQRAEALDPVVAALEILKQELQEKLVGDIKSRIAGPALVKLMSPERHVAKRRKLNIPDPRSKEEDIRPPSIFTSGMELGVATPKSRAAGFSGRLGRKALGPYDHNRIRGKKPLKVVNAFADERRKAAPKRPAQSLYRRMLDLMEDEESDDEGRSSFTRDTEEQESRPISRAHSTDLEEDEEESSRAHRAKRRRLEAGWGEDSDDEVMDDSHARSLLAHCIHKDPENMAEKELEQVLAILPRSSPIWKKADKALKGFRRLRKIEQEADAIFGVETSPVDKLEPEVIVTQEDEDAAKPIETTEIAEPVKTLSKKKSTAKPKKKTKKQLEEEAKAAQITVEEITPAEEEVIEVARPKPVTQVPPAEETPEEDERASVHWGVSAIEPRRTVEDDLSVVMDIDGWQHLLKDDEDLIHLKAAMLSIAPANIGDAQSWAWKQKSIKHLNRPGEEGVSRTETKIEGYYVPNGTGSARTEGVGKIRESEKSKYLPHRIKVQKEREERQRRAKQEERTMTVVEGFKFQTGSGVKQSTTANSRANRANNRRLVNDISISKNMTGAEGDALRFNQLKKRKKLVKFDRSAIHNWGLYAQENIAANDMIIEYVGEKVRQRVADLREKKYDLQGVGSSYLFRIDEDTVIDATKMGGIARFINHSCTPNCTAKIIRVDGTKRIVIYALRDIAQDEELTYDYKFEREIDATDRIPCLCGSVGCKGFLN</sequence>
<evidence type="ECO:0000256" key="8">
    <source>
        <dbReference type="ARBA" id="ARBA00022691"/>
    </source>
</evidence>
<dbReference type="SMART" id="SM00317">
    <property type="entry name" value="SET"/>
    <property type="match status" value="1"/>
</dbReference>
<organism evidence="22 23">
    <name type="scientific">Trematosphaeria pertusa</name>
    <dbReference type="NCBI Taxonomy" id="390896"/>
    <lineage>
        <taxon>Eukaryota</taxon>
        <taxon>Fungi</taxon>
        <taxon>Dikarya</taxon>
        <taxon>Ascomycota</taxon>
        <taxon>Pezizomycotina</taxon>
        <taxon>Dothideomycetes</taxon>
        <taxon>Pleosporomycetidae</taxon>
        <taxon>Pleosporales</taxon>
        <taxon>Massarineae</taxon>
        <taxon>Trematosphaeriaceae</taxon>
        <taxon>Trematosphaeria</taxon>
    </lineage>
</organism>
<dbReference type="InterPro" id="IPR024657">
    <property type="entry name" value="COMPASS_Set1_N-SET"/>
</dbReference>
<evidence type="ECO:0000256" key="13">
    <source>
        <dbReference type="ARBA" id="ARBA00047571"/>
    </source>
</evidence>
<feature type="domain" description="SET" evidence="20">
    <location>
        <begin position="1034"/>
        <end position="1151"/>
    </location>
</feature>
<feature type="region of interest" description="Disordered" evidence="18">
    <location>
        <begin position="291"/>
        <end position="321"/>
    </location>
</feature>
<dbReference type="GO" id="GO:0048188">
    <property type="term" value="C:Set1C/COMPASS complex"/>
    <property type="evidence" value="ECO:0007669"/>
    <property type="project" value="InterPro"/>
</dbReference>
<comment type="function">
    <text evidence="16">Catalytic component of the COMPASS (Set1C) complex that specifically mono-, di- and trimethylates histone H3 to form H3K4me1/2/3. COMPASS recognizes ubiquitinated H2B on one face of the nucleosome which stimulates the methylation of H3 on the opposing face.</text>
</comment>
<evidence type="ECO:0000256" key="17">
    <source>
        <dbReference type="PROSITE-ProRule" id="PRU00176"/>
    </source>
</evidence>
<evidence type="ECO:0000259" key="20">
    <source>
        <dbReference type="PROSITE" id="PS50280"/>
    </source>
</evidence>
<evidence type="ECO:0000256" key="9">
    <source>
        <dbReference type="ARBA" id="ARBA00022853"/>
    </source>
</evidence>
<dbReference type="EMBL" id="ML987190">
    <property type="protein sequence ID" value="KAF2255243.1"/>
    <property type="molecule type" value="Genomic_DNA"/>
</dbReference>
<comment type="function">
    <text evidence="11">Catalytic component of the COMPASS (Set1C) complex that specifically mono-, di- and trimethylates histone H3 to form H3K4me1/2/3. Binds RNAs which might negatively affect its histone methyltransferase activity. COMPASS recognizes ubiquitinated H2B on one face of the nucleosome which stimulates the methylation of H3 on the opposing face.</text>
</comment>
<evidence type="ECO:0000259" key="19">
    <source>
        <dbReference type="PROSITE" id="PS50102"/>
    </source>
</evidence>
<evidence type="ECO:0000256" key="1">
    <source>
        <dbReference type="ARBA" id="ARBA00004123"/>
    </source>
</evidence>
<dbReference type="GO" id="GO:0005694">
    <property type="term" value="C:chromosome"/>
    <property type="evidence" value="ECO:0007669"/>
    <property type="project" value="UniProtKB-SubCell"/>
</dbReference>
<evidence type="ECO:0000256" key="6">
    <source>
        <dbReference type="ARBA" id="ARBA00022603"/>
    </source>
</evidence>
<dbReference type="InterPro" id="IPR046341">
    <property type="entry name" value="SET_dom_sf"/>
</dbReference>
<accession>A0A6A6J1C7</accession>
<name>A0A6A6J1C7_9PLEO</name>
<dbReference type="GO" id="GO:0032259">
    <property type="term" value="P:methylation"/>
    <property type="evidence" value="ECO:0007669"/>
    <property type="project" value="UniProtKB-KW"/>
</dbReference>
<dbReference type="Pfam" id="PF00076">
    <property type="entry name" value="RRM_1"/>
    <property type="match status" value="1"/>
</dbReference>
<dbReference type="InterPro" id="IPR001214">
    <property type="entry name" value="SET_dom"/>
</dbReference>
<feature type="compositionally biased region" description="Polar residues" evidence="18">
    <location>
        <begin position="31"/>
        <end position="49"/>
    </location>
</feature>
<evidence type="ECO:0000256" key="16">
    <source>
        <dbReference type="PIRNR" id="PIRNR037104"/>
    </source>
</evidence>
<keyword evidence="6 16" id="KW-0489">Methyltransferase</keyword>
<evidence type="ECO:0000256" key="4">
    <source>
        <dbReference type="ARBA" id="ARBA00015839"/>
    </source>
</evidence>
<evidence type="ECO:0000256" key="14">
    <source>
        <dbReference type="ARBA" id="ARBA00047583"/>
    </source>
</evidence>
<feature type="domain" description="RRM" evidence="19">
    <location>
        <begin position="174"/>
        <end position="264"/>
    </location>
</feature>
<keyword evidence="17" id="KW-0694">RNA-binding</keyword>